<feature type="transmembrane region" description="Helical" evidence="6">
    <location>
        <begin position="187"/>
        <end position="211"/>
    </location>
</feature>
<evidence type="ECO:0000256" key="2">
    <source>
        <dbReference type="ARBA" id="ARBA00009773"/>
    </source>
</evidence>
<evidence type="ECO:0000313" key="8">
    <source>
        <dbReference type="Proteomes" id="UP000326302"/>
    </source>
</evidence>
<dbReference type="AlphaFoldDB" id="A0A5N5U991"/>
<feature type="transmembrane region" description="Helical" evidence="6">
    <location>
        <begin position="288"/>
        <end position="316"/>
    </location>
</feature>
<dbReference type="Proteomes" id="UP000326302">
    <property type="component" value="Unassembled WGS sequence"/>
</dbReference>
<accession>A0A5N5U991</accession>
<comment type="subcellular location">
    <subcellularLocation>
        <location evidence="1">Membrane</location>
        <topology evidence="1">Multi-pass membrane protein</topology>
    </subcellularLocation>
</comment>
<dbReference type="GO" id="GO:0016020">
    <property type="term" value="C:membrane"/>
    <property type="evidence" value="ECO:0007669"/>
    <property type="project" value="UniProtKB-SubCell"/>
</dbReference>
<evidence type="ECO:0000313" key="7">
    <source>
        <dbReference type="EMBL" id="KAB7515154.1"/>
    </source>
</evidence>
<feature type="transmembrane region" description="Helical" evidence="6">
    <location>
        <begin position="127"/>
        <end position="153"/>
    </location>
</feature>
<feature type="transmembrane region" description="Helical" evidence="6">
    <location>
        <begin position="251"/>
        <end position="268"/>
    </location>
</feature>
<dbReference type="RefSeq" id="WP_152120157.1">
    <property type="nucleotide sequence ID" value="NZ_QJOW01000003.1"/>
</dbReference>
<keyword evidence="5 6" id="KW-0472">Membrane</keyword>
<name>A0A5N5U991_9EURY</name>
<keyword evidence="3 6" id="KW-0812">Transmembrane</keyword>
<evidence type="ECO:0000256" key="6">
    <source>
        <dbReference type="SAM" id="Phobius"/>
    </source>
</evidence>
<evidence type="ECO:0000256" key="5">
    <source>
        <dbReference type="ARBA" id="ARBA00023136"/>
    </source>
</evidence>
<reference evidence="7 8" key="1">
    <citation type="submission" date="2019-10" db="EMBL/GenBank/DDBJ databases">
        <title>Unraveling microbial dark matter from salterns through culturing: the case of the genus Halosegnis.</title>
        <authorList>
            <person name="Duran-Viseras A."/>
            <person name="Andrei A.-S."/>
            <person name="Vera-Gargallo B."/>
            <person name="Ghai R."/>
            <person name="Sanchez-Porro C."/>
            <person name="Ventosa A."/>
        </authorList>
    </citation>
    <scope>NUCLEOTIDE SEQUENCE [LARGE SCALE GENOMIC DNA]</scope>
    <source>
        <strain evidence="7 8">F17-44</strain>
    </source>
</reference>
<comment type="similarity">
    <text evidence="2">Belongs to the autoinducer-2 exporter (AI-2E) (TC 2.A.86) family.</text>
</comment>
<comment type="caution">
    <text evidence="7">The sequence shown here is derived from an EMBL/GenBank/DDBJ whole genome shotgun (WGS) entry which is preliminary data.</text>
</comment>
<dbReference type="PANTHER" id="PTHR21716:SF4">
    <property type="entry name" value="TRANSMEMBRANE PROTEIN 245"/>
    <property type="match status" value="1"/>
</dbReference>
<keyword evidence="4 6" id="KW-1133">Transmembrane helix</keyword>
<dbReference type="PANTHER" id="PTHR21716">
    <property type="entry name" value="TRANSMEMBRANE PROTEIN"/>
    <property type="match status" value="1"/>
</dbReference>
<evidence type="ECO:0000256" key="3">
    <source>
        <dbReference type="ARBA" id="ARBA00022692"/>
    </source>
</evidence>
<evidence type="ECO:0000256" key="1">
    <source>
        <dbReference type="ARBA" id="ARBA00004141"/>
    </source>
</evidence>
<dbReference type="EMBL" id="QJOW01000003">
    <property type="protein sequence ID" value="KAB7515154.1"/>
    <property type="molecule type" value="Genomic_DNA"/>
</dbReference>
<dbReference type="OrthoDB" id="137390at2157"/>
<feature type="transmembrane region" description="Helical" evidence="6">
    <location>
        <begin position="217"/>
        <end position="244"/>
    </location>
</feature>
<dbReference type="Pfam" id="PF01594">
    <property type="entry name" value="AI-2E_transport"/>
    <property type="match status" value="1"/>
</dbReference>
<protein>
    <submittedName>
        <fullName evidence="7">AI-2E family transporter</fullName>
    </submittedName>
</protein>
<feature type="transmembrane region" description="Helical" evidence="6">
    <location>
        <begin position="62"/>
        <end position="83"/>
    </location>
</feature>
<evidence type="ECO:0000256" key="4">
    <source>
        <dbReference type="ARBA" id="ARBA00022989"/>
    </source>
</evidence>
<feature type="transmembrane region" description="Helical" evidence="6">
    <location>
        <begin position="12"/>
        <end position="42"/>
    </location>
</feature>
<sequence length="333" mass="35506">MPRRNNRYVLAGILVGLLVLAGFLLRAVITTAFFAITVAYVLHPMREYLRRRGLSRRWSAAALAVGAFGIVLTGLGLAAFSLYRRRDAVIALITEFPSEFTVQFATFSYTLERATFVEPLAGVVREIAVSAASAAPVLGLKLLLFSLIVYGLLLRPGAVSQTVFTVVPRRYHDIVERFHLRMRDTLYGIYILQAATAAGTFLVALITFLPLGYPAPFTLALIAGGLQFIPILGPGVLLGVLAVADILAGNIGRAVLVAVVGGVLIGLVPDMVIRPRLASYAADLPVTLYFVGFVGGILSLGVIGFIAGPLIVALVVEAVALASVHEDSQQSTF</sequence>
<organism evidence="7 8">
    <name type="scientific">Halosegnis rubeus</name>
    <dbReference type="NCBI Taxonomy" id="2212850"/>
    <lineage>
        <taxon>Archaea</taxon>
        <taxon>Methanobacteriati</taxon>
        <taxon>Methanobacteriota</taxon>
        <taxon>Stenosarchaea group</taxon>
        <taxon>Halobacteria</taxon>
        <taxon>Halobacteriales</taxon>
        <taxon>Natronomonadaceae</taxon>
        <taxon>Halosegnis</taxon>
    </lineage>
</organism>
<proteinExistence type="inferred from homology"/>
<dbReference type="InterPro" id="IPR002549">
    <property type="entry name" value="AI-2E-like"/>
</dbReference>
<gene>
    <name evidence="7" type="ORF">DMP03_07835</name>
</gene>